<feature type="domain" description="DUF7088" evidence="3">
    <location>
        <begin position="44"/>
        <end position="120"/>
    </location>
</feature>
<evidence type="ECO:0000313" key="5">
    <source>
        <dbReference type="Proteomes" id="UP000285961"/>
    </source>
</evidence>
<proteinExistence type="predicted"/>
<protein>
    <submittedName>
        <fullName evidence="4">Uncharacterized protein</fullName>
    </submittedName>
</protein>
<evidence type="ECO:0000256" key="1">
    <source>
        <dbReference type="SAM" id="Phobius"/>
    </source>
</evidence>
<dbReference type="Pfam" id="PF23357">
    <property type="entry name" value="DUF7088"/>
    <property type="match status" value="1"/>
</dbReference>
<evidence type="ECO:0000259" key="3">
    <source>
        <dbReference type="Pfam" id="PF23357"/>
    </source>
</evidence>
<accession>A0A419EU22</accession>
<gene>
    <name evidence="4" type="ORF">C4532_14415</name>
</gene>
<name>A0A419EU22_9BACT</name>
<feature type="domain" description="ABC-type uncharacterised transport system" evidence="2">
    <location>
        <begin position="154"/>
        <end position="401"/>
    </location>
</feature>
<dbReference type="EMBL" id="QZKI01000102">
    <property type="protein sequence ID" value="RJP67571.1"/>
    <property type="molecule type" value="Genomic_DNA"/>
</dbReference>
<dbReference type="InterPro" id="IPR019196">
    <property type="entry name" value="ABC_transp_unknown"/>
</dbReference>
<evidence type="ECO:0000313" key="4">
    <source>
        <dbReference type="EMBL" id="RJP67571.1"/>
    </source>
</evidence>
<feature type="transmembrane region" description="Helical" evidence="1">
    <location>
        <begin position="434"/>
        <end position="456"/>
    </location>
</feature>
<comment type="caution">
    <text evidence="4">The sequence shown here is derived from an EMBL/GenBank/DDBJ whole genome shotgun (WGS) entry which is preliminary data.</text>
</comment>
<dbReference type="InterPro" id="IPR055396">
    <property type="entry name" value="DUF7088"/>
</dbReference>
<keyword evidence="1" id="KW-0472">Membrane</keyword>
<dbReference type="InterPro" id="IPR029062">
    <property type="entry name" value="Class_I_gatase-like"/>
</dbReference>
<feature type="transmembrane region" description="Helical" evidence="1">
    <location>
        <begin position="12"/>
        <end position="32"/>
    </location>
</feature>
<reference evidence="4 5" key="1">
    <citation type="journal article" date="2017" name="ISME J.">
        <title>Energy and carbon metabolisms in a deep terrestrial subsurface fluid microbial community.</title>
        <authorList>
            <person name="Momper L."/>
            <person name="Jungbluth S.P."/>
            <person name="Lee M.D."/>
            <person name="Amend J.P."/>
        </authorList>
    </citation>
    <scope>NUCLEOTIDE SEQUENCE [LARGE SCALE GENOMIC DNA]</scope>
    <source>
        <strain evidence="4">SURF_17</strain>
    </source>
</reference>
<organism evidence="4 5">
    <name type="scientific">Candidatus Abyssobacteria bacterium SURF_17</name>
    <dbReference type="NCBI Taxonomy" id="2093361"/>
    <lineage>
        <taxon>Bacteria</taxon>
        <taxon>Pseudomonadati</taxon>
        <taxon>Candidatus Hydrogenedentota</taxon>
        <taxon>Candidatus Abyssobacteria</taxon>
    </lineage>
</organism>
<keyword evidence="1" id="KW-0812">Transmembrane</keyword>
<dbReference type="Proteomes" id="UP000285961">
    <property type="component" value="Unassembled WGS sequence"/>
</dbReference>
<dbReference type="Pfam" id="PF09822">
    <property type="entry name" value="ABC_transp_aux"/>
    <property type="match status" value="1"/>
</dbReference>
<dbReference type="SUPFAM" id="SSF52317">
    <property type="entry name" value="Class I glutamine amidotransferase-like"/>
    <property type="match status" value="1"/>
</dbReference>
<dbReference type="AlphaFoldDB" id="A0A419EU22"/>
<sequence>MSPRIKLSTRYGLNTAALVALAVGIVAIIWVLSYRHNWRKDFTADKRHSLSEQTLNVLHDLKDEIRVTAFLRKGTPAYDEIKNLFGLYEYESRNLAVELIDPDLTPSLANEAEIRRYGIPVAFFDGKTGRETITTFDEEQITNALIKVSRGESKNVYFLTGHGEPSLDDTGENGLSIVNKLLEDKNYKPEELLLMRAEKVPDDCKVLVVAGPQTDIIQPELAAIEQHIKEGGRSLFLVDPEAAPALKGFLENYGLVLGDDIVIDRMSRLFGGNDLTPVLTTYSSVHPITKNFNVASFFVVARSVSTQEKPGVRTSWLAKTGEGSWAESDLDALRQGSASFDAGKDSPGPVTLAAAVELDQPEQPGEESDDSEKGALVVFGDSDFVTNARVNLSGNSDLFMNAVNWLAKEETLIAIRPKETAFSPVILTPTDAKLLFLLPVIVLPGAILLAGIYVSVRRNRHP</sequence>
<evidence type="ECO:0000259" key="2">
    <source>
        <dbReference type="Pfam" id="PF09822"/>
    </source>
</evidence>
<keyword evidence="1" id="KW-1133">Transmembrane helix</keyword>